<dbReference type="GO" id="GO:0005634">
    <property type="term" value="C:nucleus"/>
    <property type="evidence" value="ECO:0007669"/>
    <property type="project" value="TreeGrafter"/>
</dbReference>
<dbReference type="InterPro" id="IPR038718">
    <property type="entry name" value="SNF2-like_sf"/>
</dbReference>
<dbReference type="GO" id="GO:0051301">
    <property type="term" value="P:cell division"/>
    <property type="evidence" value="ECO:0007669"/>
    <property type="project" value="UniProtKB-KW"/>
</dbReference>
<dbReference type="GO" id="GO:0051321">
    <property type="term" value="P:meiotic cell cycle"/>
    <property type="evidence" value="ECO:0007669"/>
    <property type="project" value="UniProtKB-KW"/>
</dbReference>
<evidence type="ECO:0000256" key="10">
    <source>
        <dbReference type="SAM" id="Coils"/>
    </source>
</evidence>
<dbReference type="InterPro" id="IPR027417">
    <property type="entry name" value="P-loop_NTPase"/>
</dbReference>
<protein>
    <recommendedName>
        <fullName evidence="2">DNA repair and recombination protein RAD54-like</fullName>
    </recommendedName>
    <alternativeName>
        <fullName evidence="9">Protein okra</fullName>
    </alternativeName>
</protein>
<keyword evidence="10" id="KW-0175">Coiled coil</keyword>
<feature type="domain" description="Helicase C-terminal" evidence="13">
    <location>
        <begin position="575"/>
        <end position="729"/>
    </location>
</feature>
<dbReference type="PANTHER" id="PTHR45629:SF7">
    <property type="entry name" value="DNA EXCISION REPAIR PROTEIN ERCC-6-RELATED"/>
    <property type="match status" value="1"/>
</dbReference>
<evidence type="ECO:0000256" key="2">
    <source>
        <dbReference type="ARBA" id="ARBA00015341"/>
    </source>
</evidence>
<keyword evidence="3" id="KW-0132">Cell division</keyword>
<dbReference type="Gene3D" id="3.40.50.300">
    <property type="entry name" value="P-loop containing nucleotide triphosphate hydrolases"/>
    <property type="match status" value="1"/>
</dbReference>
<dbReference type="CDD" id="cd18000">
    <property type="entry name" value="DEXHc_ERCC6"/>
    <property type="match status" value="1"/>
</dbReference>
<evidence type="ECO:0000256" key="7">
    <source>
        <dbReference type="ARBA" id="ARBA00023306"/>
    </source>
</evidence>
<dbReference type="SMART" id="SM00490">
    <property type="entry name" value="HELICc"/>
    <property type="match status" value="1"/>
</dbReference>
<dbReference type="InterPro" id="IPR001650">
    <property type="entry name" value="Helicase_C-like"/>
</dbReference>
<dbReference type="CDD" id="cd18793">
    <property type="entry name" value="SF2_C_SNF"/>
    <property type="match status" value="1"/>
</dbReference>
<name>A0AAW1TSF3_9CUCU</name>
<comment type="caution">
    <text evidence="14">The sequence shown here is derived from an EMBL/GenBank/DDBJ whole genome shotgun (WGS) entry which is preliminary data.</text>
</comment>
<dbReference type="EMBL" id="JARQZJ010000031">
    <property type="protein sequence ID" value="KAK9873709.1"/>
    <property type="molecule type" value="Genomic_DNA"/>
</dbReference>
<keyword evidence="15" id="KW-1185">Reference proteome</keyword>
<evidence type="ECO:0000256" key="1">
    <source>
        <dbReference type="ARBA" id="ARBA00011467"/>
    </source>
</evidence>
<sequence>MDSQFDEKEELFKSEGINIWSATQETLENQALSELNEFTKHTSKLENEEEGCDDEHSKKSKEVLILENYIKKQEELKNLQKQKQIQRKSKEDVIKTCKRHWKRENRVKKSGNTKKIRLSAEESVTKTFEITSSECHSSGSEYIPSDEDTDCEYKVNCSASTSVQRSRKFNQMRCSDDGLIENYNTRLEQYYKQIAEIDASAVQNNRSVDIIDDIKLEGALKIPAKYWKKLYRYQQKGVKWLWSLHQKSTGGLLGDEMGLGKTVQIIAFLYALDYSRIHTPFGNFVGLGPSIIVCPATVIYQWVRHFHEWAPEFRVAVLHQSGSFQGNKSLLIKDINENNGILVTTYLGILKYKGNLLDYHWHYVVLDEGHKIRNATAKITVAVKQIRTPHRIMLTGSPMQNNLQELWSLFDYTNPGMLGAQNTFMEHFNNPIIQGGFANATPMQEATAQSMAIALKNMISPFLLRRTKDEVQQHIELPNKSEQVLFCSLSDYQKRLYKDYLMSEHVNTILGRGLKKWSSDNYMKANMLMAITRLRKICNHPDIFLYDDDEIPIEAEDQSPEEKFGYYKKSGKMVVVSALLKIWKKQKHRILLFSQGRAMIRIFEQFLDLNHYKYLKMDGTTSISSRQKLIDNFNQDETYDVFLLTTKVGGLGVNLTGADRVIIYDPDWNPATDTQARERAWRIGQNKQVTIYRLLSAGTIEEKMYQRQIWKQLLSNKILIDPKTHRAFKTSDLFDLFSLQEPSEQANPETTNIFHDSRVKIQGKIMEKRKKKKPDNDNDKKEIVFSEDKIEKMKSLAQQLSKSIGSSISKTKKTAYQKELEEERLEKKKYKQELKRLTPNELLQLNREKTNHVESDTTNKVDDQETSCSFSQALNVAETKSDLYHRLVEGKLDISNLIQNVEKDETLVKEKVKKRTKGEKARVDKSGKIDGEKVEGLIKSEKKKIDHIDDDQSTNSNDFILNKLFSSKGVSGALEHDSIIKGSVRQNNLRISTAASEKADKALQALKKSRIDNWRW</sequence>
<keyword evidence="5" id="KW-0378">Hydrolase</keyword>
<gene>
    <name evidence="14" type="ORF">WA026_002066</name>
</gene>
<dbReference type="AlphaFoldDB" id="A0AAW1TSF3"/>
<accession>A0AAW1TSF3</accession>
<dbReference type="GO" id="GO:0005524">
    <property type="term" value="F:ATP binding"/>
    <property type="evidence" value="ECO:0007669"/>
    <property type="project" value="InterPro"/>
</dbReference>
<dbReference type="Gene3D" id="3.40.50.10810">
    <property type="entry name" value="Tandem AAA-ATPase domain"/>
    <property type="match status" value="1"/>
</dbReference>
<keyword evidence="6" id="KW-0469">Meiosis</keyword>
<comment type="subunit">
    <text evidence="1">Interacts (via N-terminus) with spn-A/Rad51.</text>
</comment>
<dbReference type="InterPro" id="IPR049730">
    <property type="entry name" value="SNF2/RAD54-like_C"/>
</dbReference>
<evidence type="ECO:0000256" key="4">
    <source>
        <dbReference type="ARBA" id="ARBA00022776"/>
    </source>
</evidence>
<dbReference type="InterPro" id="IPR014001">
    <property type="entry name" value="Helicase_ATP-bd"/>
</dbReference>
<dbReference type="FunFam" id="3.40.50.10810:FF:000042">
    <property type="entry name" value="SNF2 family helicase-like protein"/>
    <property type="match status" value="1"/>
</dbReference>
<feature type="domain" description="Helicase ATP-binding" evidence="12">
    <location>
        <begin position="242"/>
        <end position="416"/>
    </location>
</feature>
<reference evidence="14 15" key="1">
    <citation type="submission" date="2023-03" db="EMBL/GenBank/DDBJ databases">
        <title>Genome insight into feeding habits of ladybird beetles.</title>
        <authorList>
            <person name="Li H.-S."/>
            <person name="Huang Y.-H."/>
            <person name="Pang H."/>
        </authorList>
    </citation>
    <scope>NUCLEOTIDE SEQUENCE [LARGE SCALE GENOMIC DNA]</scope>
    <source>
        <strain evidence="14">SYSU_2023b</strain>
        <tissue evidence="14">Whole body</tissue>
    </source>
</reference>
<dbReference type="InterPro" id="IPR000330">
    <property type="entry name" value="SNF2_N"/>
</dbReference>
<evidence type="ECO:0000256" key="3">
    <source>
        <dbReference type="ARBA" id="ARBA00022618"/>
    </source>
</evidence>
<evidence type="ECO:0000313" key="14">
    <source>
        <dbReference type="EMBL" id="KAK9873709.1"/>
    </source>
</evidence>
<evidence type="ECO:0000313" key="15">
    <source>
        <dbReference type="Proteomes" id="UP001431783"/>
    </source>
</evidence>
<dbReference type="SMART" id="SM00487">
    <property type="entry name" value="DEXDc"/>
    <property type="match status" value="1"/>
</dbReference>
<dbReference type="GO" id="GO:0016787">
    <property type="term" value="F:hydrolase activity"/>
    <property type="evidence" value="ECO:0007669"/>
    <property type="project" value="UniProtKB-KW"/>
</dbReference>
<dbReference type="InterPro" id="IPR050496">
    <property type="entry name" value="SNF2_RAD54_helicase_repair"/>
</dbReference>
<dbReference type="Pfam" id="PF00176">
    <property type="entry name" value="SNF2-rel_dom"/>
    <property type="match status" value="1"/>
</dbReference>
<evidence type="ECO:0000256" key="8">
    <source>
        <dbReference type="ARBA" id="ARBA00024776"/>
    </source>
</evidence>
<keyword evidence="7" id="KW-0131">Cell cycle</keyword>
<evidence type="ECO:0000259" key="13">
    <source>
        <dbReference type="PROSITE" id="PS51194"/>
    </source>
</evidence>
<evidence type="ECO:0000256" key="11">
    <source>
        <dbReference type="SAM" id="MobiDB-lite"/>
    </source>
</evidence>
<feature type="coiled-coil region" evidence="10">
    <location>
        <begin position="813"/>
        <end position="840"/>
    </location>
</feature>
<evidence type="ECO:0000259" key="12">
    <source>
        <dbReference type="PROSITE" id="PS51192"/>
    </source>
</evidence>
<dbReference type="PROSITE" id="PS51192">
    <property type="entry name" value="HELICASE_ATP_BIND_1"/>
    <property type="match status" value="1"/>
</dbReference>
<feature type="region of interest" description="Disordered" evidence="11">
    <location>
        <begin position="39"/>
        <end position="58"/>
    </location>
</feature>
<evidence type="ECO:0000256" key="9">
    <source>
        <dbReference type="ARBA" id="ARBA00029956"/>
    </source>
</evidence>
<keyword evidence="4" id="KW-0498">Mitosis</keyword>
<dbReference type="GO" id="GO:0006283">
    <property type="term" value="P:transcription-coupled nucleotide-excision repair"/>
    <property type="evidence" value="ECO:0007669"/>
    <property type="project" value="TreeGrafter"/>
</dbReference>
<comment type="function">
    <text evidence="8">Involved in mitotic DNA repair and meiotic recombination. Functions in the recombinational DNA repair pathway. Essential for interhomolog gene conversion (GC), but may have a less important role in intersister GC than spn-A/Rad51. In the presence of DNA, spn-A/Rad51 enhances the ATPase activity of okr/Rad54.</text>
</comment>
<dbReference type="SUPFAM" id="SSF52540">
    <property type="entry name" value="P-loop containing nucleoside triphosphate hydrolases"/>
    <property type="match status" value="2"/>
</dbReference>
<dbReference type="Pfam" id="PF00271">
    <property type="entry name" value="Helicase_C"/>
    <property type="match status" value="1"/>
</dbReference>
<dbReference type="PROSITE" id="PS51194">
    <property type="entry name" value="HELICASE_CTER"/>
    <property type="match status" value="1"/>
</dbReference>
<evidence type="ECO:0000256" key="6">
    <source>
        <dbReference type="ARBA" id="ARBA00023254"/>
    </source>
</evidence>
<evidence type="ECO:0000256" key="5">
    <source>
        <dbReference type="ARBA" id="ARBA00022801"/>
    </source>
</evidence>
<dbReference type="Proteomes" id="UP001431783">
    <property type="component" value="Unassembled WGS sequence"/>
</dbReference>
<proteinExistence type="predicted"/>
<organism evidence="14 15">
    <name type="scientific">Henosepilachna vigintioctopunctata</name>
    <dbReference type="NCBI Taxonomy" id="420089"/>
    <lineage>
        <taxon>Eukaryota</taxon>
        <taxon>Metazoa</taxon>
        <taxon>Ecdysozoa</taxon>
        <taxon>Arthropoda</taxon>
        <taxon>Hexapoda</taxon>
        <taxon>Insecta</taxon>
        <taxon>Pterygota</taxon>
        <taxon>Neoptera</taxon>
        <taxon>Endopterygota</taxon>
        <taxon>Coleoptera</taxon>
        <taxon>Polyphaga</taxon>
        <taxon>Cucujiformia</taxon>
        <taxon>Coccinelloidea</taxon>
        <taxon>Coccinellidae</taxon>
        <taxon>Epilachninae</taxon>
        <taxon>Epilachnini</taxon>
        <taxon>Henosepilachna</taxon>
    </lineage>
</organism>
<dbReference type="GO" id="GO:0008094">
    <property type="term" value="F:ATP-dependent activity, acting on DNA"/>
    <property type="evidence" value="ECO:0007669"/>
    <property type="project" value="TreeGrafter"/>
</dbReference>
<dbReference type="PANTHER" id="PTHR45629">
    <property type="entry name" value="SNF2/RAD54 FAMILY MEMBER"/>
    <property type="match status" value="1"/>
</dbReference>